<protein>
    <submittedName>
        <fullName evidence="1">Uncharacterized protein</fullName>
    </submittedName>
</protein>
<comment type="caution">
    <text evidence="1">The sequence shown here is derived from an EMBL/GenBank/DDBJ whole genome shotgun (WGS) entry which is preliminary data.</text>
</comment>
<evidence type="ECO:0000313" key="1">
    <source>
        <dbReference type="EMBL" id="GAJ11034.1"/>
    </source>
</evidence>
<accession>X1U0L9</accession>
<organism evidence="1">
    <name type="scientific">marine sediment metagenome</name>
    <dbReference type="NCBI Taxonomy" id="412755"/>
    <lineage>
        <taxon>unclassified sequences</taxon>
        <taxon>metagenomes</taxon>
        <taxon>ecological metagenomes</taxon>
    </lineage>
</organism>
<proteinExistence type="predicted"/>
<name>X1U0L9_9ZZZZ</name>
<dbReference type="AlphaFoldDB" id="X1U0L9"/>
<dbReference type="EMBL" id="BARW01026947">
    <property type="protein sequence ID" value="GAJ11034.1"/>
    <property type="molecule type" value="Genomic_DNA"/>
</dbReference>
<gene>
    <name evidence="1" type="ORF">S12H4_43833</name>
</gene>
<reference evidence="1" key="1">
    <citation type="journal article" date="2014" name="Front. Microbiol.">
        <title>High frequency of phylogenetically diverse reductive dehalogenase-homologous genes in deep subseafloor sedimentary metagenomes.</title>
        <authorList>
            <person name="Kawai M."/>
            <person name="Futagami T."/>
            <person name="Toyoda A."/>
            <person name="Takaki Y."/>
            <person name="Nishi S."/>
            <person name="Hori S."/>
            <person name="Arai W."/>
            <person name="Tsubouchi T."/>
            <person name="Morono Y."/>
            <person name="Uchiyama I."/>
            <person name="Ito T."/>
            <person name="Fujiyama A."/>
            <person name="Inagaki F."/>
            <person name="Takami H."/>
        </authorList>
    </citation>
    <scope>NUCLEOTIDE SEQUENCE</scope>
    <source>
        <strain evidence="1">Expedition CK06-06</strain>
    </source>
</reference>
<sequence length="154" mass="17622">MPRTLYEQLQSIVSKYIAAGERWPASTHEIAAWAIGNKLWAPQPSAIVDQCADQIARAMREEYIVDPQGRTVRAKHAARIKRDGQQLVLWADIRSASREHMAIAFQQRRQQIVGDCRQLKADLDSYNQNKNPITPIEMIFDFTSDLMELEAVRS</sequence>